<keyword evidence="1" id="KW-1133">Transmembrane helix</keyword>
<keyword evidence="1" id="KW-0472">Membrane</keyword>
<feature type="transmembrane region" description="Helical" evidence="1">
    <location>
        <begin position="12"/>
        <end position="29"/>
    </location>
</feature>
<dbReference type="RefSeq" id="WP_282301128.1">
    <property type="nucleotide sequence ID" value="NZ_CP124616.1"/>
</dbReference>
<evidence type="ECO:0000313" key="2">
    <source>
        <dbReference type="EMBL" id="WGW04493.1"/>
    </source>
</evidence>
<feature type="transmembrane region" description="Helical" evidence="1">
    <location>
        <begin position="246"/>
        <end position="264"/>
    </location>
</feature>
<sequence length="335" mass="38199">MSAIGRRTTLFSWIAMVLFTIVLSVFIGLRFEVGKDWHQYVYLYDLLGSMSLGEALMTTDSGYALMNWIFGQQDMGPNSVFLVCAIILSVGIFLFAKETPYPWMAIAVAIPHIVTVMAMDHVRQATAVGFILIGLAYLARDRVWPFLICVLLGAMFHRTSIIVFAFGMVLISKNKFLIYPIFAAAGAVMFQSLLSDRLDLYSSRYIESEFYGSRGALLRLLLNAMPAVGFLVFRKRMVMNPKYLKVMTYMAWTSILLVVILPLSPSPVIIDRLGKYFLPVQMLFFPYFLSIFRGYGVRCAIAAVMTFYLFFTQVYWLSKSPLAQDYWMPYQNLSF</sequence>
<feature type="transmembrane region" description="Helical" evidence="1">
    <location>
        <begin position="103"/>
        <end position="123"/>
    </location>
</feature>
<proteinExistence type="predicted"/>
<protein>
    <submittedName>
        <fullName evidence="2">EpsG family protein</fullName>
    </submittedName>
</protein>
<dbReference type="Pfam" id="PF14897">
    <property type="entry name" value="EpsG"/>
    <property type="match status" value="1"/>
</dbReference>
<gene>
    <name evidence="2" type="ORF">QF118_02790</name>
</gene>
<reference evidence="2 3" key="1">
    <citation type="submission" date="2023-05" db="EMBL/GenBank/DDBJ databases">
        <title>YMD87, complete Genome.</title>
        <authorList>
            <person name="Zhang J."/>
            <person name="Xu X."/>
        </authorList>
    </citation>
    <scope>NUCLEOTIDE SEQUENCE [LARGE SCALE GENOMIC DNA]</scope>
    <source>
        <strain evidence="2 3">YMD87</strain>
    </source>
</reference>
<dbReference type="Proteomes" id="UP001241605">
    <property type="component" value="Chromosome"/>
</dbReference>
<organism evidence="2 3">
    <name type="scientific">Tropicibacter oceani</name>
    <dbReference type="NCBI Taxonomy" id="3058420"/>
    <lineage>
        <taxon>Bacteria</taxon>
        <taxon>Pseudomonadati</taxon>
        <taxon>Pseudomonadota</taxon>
        <taxon>Alphaproteobacteria</taxon>
        <taxon>Rhodobacterales</taxon>
        <taxon>Roseobacteraceae</taxon>
        <taxon>Tropicibacter</taxon>
    </lineage>
</organism>
<keyword evidence="3" id="KW-1185">Reference proteome</keyword>
<dbReference type="InterPro" id="IPR049458">
    <property type="entry name" value="EpsG-like"/>
</dbReference>
<dbReference type="EMBL" id="CP124616">
    <property type="protein sequence ID" value="WGW04493.1"/>
    <property type="molecule type" value="Genomic_DNA"/>
</dbReference>
<feature type="transmembrane region" description="Helical" evidence="1">
    <location>
        <begin position="143"/>
        <end position="169"/>
    </location>
</feature>
<feature type="transmembrane region" description="Helical" evidence="1">
    <location>
        <begin position="176"/>
        <end position="194"/>
    </location>
</feature>
<evidence type="ECO:0000313" key="3">
    <source>
        <dbReference type="Proteomes" id="UP001241605"/>
    </source>
</evidence>
<accession>A0ABY8QKG0</accession>
<keyword evidence="1" id="KW-0812">Transmembrane</keyword>
<evidence type="ECO:0000256" key="1">
    <source>
        <dbReference type="SAM" id="Phobius"/>
    </source>
</evidence>
<feature type="transmembrane region" description="Helical" evidence="1">
    <location>
        <begin position="299"/>
        <end position="318"/>
    </location>
</feature>
<feature type="transmembrane region" description="Helical" evidence="1">
    <location>
        <begin position="79"/>
        <end position="96"/>
    </location>
</feature>
<feature type="transmembrane region" description="Helical" evidence="1">
    <location>
        <begin position="214"/>
        <end position="234"/>
    </location>
</feature>
<name>A0ABY8QKG0_9RHOB</name>